<feature type="compositionally biased region" description="Basic and acidic residues" evidence="1">
    <location>
        <begin position="176"/>
        <end position="189"/>
    </location>
</feature>
<sequence>MTSYKPPSDFLLQKGPSVAGFDQPSIDSKELWLIRIPDDVSASDLEGLKIKNPAGAFNGVALNDTKINGKRYEIVTSAATNVCAEFKGMGELNVLVPDGEDDGEDQGQLTLVPTRCTQLMSMIEKVDIPDATEYATTILQREKPVRPQPENMKLRFLPFGFYSAEEYLKQANLDSETPKTAETTENKEPKAKKRKTEDIAPSNAAMDVEETVDQVDDPKKKKKSKDKKGKDSKTKKSKSKD</sequence>
<dbReference type="PANTHER" id="PTHR28155:SF1">
    <property type="entry name" value="DNA-DIRECTED RNA POLYMERASE I SUBUNIT RPA34.5-DOMAIN-CONTAINING PROTEIN"/>
    <property type="match status" value="1"/>
</dbReference>
<dbReference type="GO" id="GO:0006360">
    <property type="term" value="P:transcription by RNA polymerase I"/>
    <property type="evidence" value="ECO:0007669"/>
    <property type="project" value="InterPro"/>
</dbReference>
<accession>A0A9W7XRR4</accession>
<dbReference type="InterPro" id="IPR053263">
    <property type="entry name" value="Euk_RPA34_RNAP_subunit"/>
</dbReference>
<name>A0A9W7XRR4_9FUNG</name>
<keyword evidence="3" id="KW-1185">Reference proteome</keyword>
<evidence type="ECO:0000313" key="3">
    <source>
        <dbReference type="Proteomes" id="UP001149813"/>
    </source>
</evidence>
<feature type="compositionally biased region" description="Basic and acidic residues" evidence="1">
    <location>
        <begin position="228"/>
        <end position="241"/>
    </location>
</feature>
<dbReference type="Pfam" id="PF08208">
    <property type="entry name" value="RNA_polI_A34"/>
    <property type="match status" value="1"/>
</dbReference>
<gene>
    <name evidence="2" type="ORF">LPJ53_005785</name>
</gene>
<organism evidence="2 3">
    <name type="scientific">Coemansia erecta</name>
    <dbReference type="NCBI Taxonomy" id="147472"/>
    <lineage>
        <taxon>Eukaryota</taxon>
        <taxon>Fungi</taxon>
        <taxon>Fungi incertae sedis</taxon>
        <taxon>Zoopagomycota</taxon>
        <taxon>Kickxellomycotina</taxon>
        <taxon>Kickxellomycetes</taxon>
        <taxon>Kickxellales</taxon>
        <taxon>Kickxellaceae</taxon>
        <taxon>Coemansia</taxon>
    </lineage>
</organism>
<reference evidence="2" key="1">
    <citation type="submission" date="2022-07" db="EMBL/GenBank/DDBJ databases">
        <title>Phylogenomic reconstructions and comparative analyses of Kickxellomycotina fungi.</title>
        <authorList>
            <person name="Reynolds N.K."/>
            <person name="Stajich J.E."/>
            <person name="Barry K."/>
            <person name="Grigoriev I.V."/>
            <person name="Crous P."/>
            <person name="Smith M.E."/>
        </authorList>
    </citation>
    <scope>NUCLEOTIDE SEQUENCE</scope>
    <source>
        <strain evidence="2">NBRC 32514</strain>
    </source>
</reference>
<feature type="region of interest" description="Disordered" evidence="1">
    <location>
        <begin position="172"/>
        <end position="241"/>
    </location>
</feature>
<dbReference type="AlphaFoldDB" id="A0A9W7XRR4"/>
<dbReference type="Gene3D" id="6.20.250.70">
    <property type="match status" value="1"/>
</dbReference>
<dbReference type="InterPro" id="IPR013240">
    <property type="entry name" value="DNA-dir_RNA_pol1_su_RPA34"/>
</dbReference>
<evidence type="ECO:0000313" key="2">
    <source>
        <dbReference type="EMBL" id="KAJ1719461.1"/>
    </source>
</evidence>
<protein>
    <recommendedName>
        <fullName evidence="4">DNA-directed RNA polymerase I, subunit RPA34.5</fullName>
    </recommendedName>
</protein>
<comment type="caution">
    <text evidence="2">The sequence shown here is derived from an EMBL/GenBank/DDBJ whole genome shotgun (WGS) entry which is preliminary data.</text>
</comment>
<dbReference type="EMBL" id="JANBOJ010000396">
    <property type="protein sequence ID" value="KAJ1719461.1"/>
    <property type="molecule type" value="Genomic_DNA"/>
</dbReference>
<dbReference type="PANTHER" id="PTHR28155">
    <property type="entry name" value="ACR243WP"/>
    <property type="match status" value="1"/>
</dbReference>
<dbReference type="OrthoDB" id="76224at2759"/>
<evidence type="ECO:0008006" key="4">
    <source>
        <dbReference type="Google" id="ProtNLM"/>
    </source>
</evidence>
<dbReference type="Proteomes" id="UP001149813">
    <property type="component" value="Unassembled WGS sequence"/>
</dbReference>
<evidence type="ECO:0000256" key="1">
    <source>
        <dbReference type="SAM" id="MobiDB-lite"/>
    </source>
</evidence>
<proteinExistence type="predicted"/>